<dbReference type="EMBL" id="CVQI01035974">
    <property type="protein sequence ID" value="CRK46742.1"/>
    <property type="molecule type" value="Genomic_DNA"/>
</dbReference>
<feature type="non-terminal residue" evidence="2">
    <location>
        <position position="1"/>
    </location>
</feature>
<organism evidence="2 3">
    <name type="scientific">Verticillium longisporum</name>
    <name type="common">Verticillium dahliae var. longisporum</name>
    <dbReference type="NCBI Taxonomy" id="100787"/>
    <lineage>
        <taxon>Eukaryota</taxon>
        <taxon>Fungi</taxon>
        <taxon>Dikarya</taxon>
        <taxon>Ascomycota</taxon>
        <taxon>Pezizomycotina</taxon>
        <taxon>Sordariomycetes</taxon>
        <taxon>Hypocreomycetidae</taxon>
        <taxon>Glomerellales</taxon>
        <taxon>Plectosphaerellaceae</taxon>
        <taxon>Verticillium</taxon>
    </lineage>
</organism>
<gene>
    <name evidence="2" type="ORF">BN1723_020119</name>
</gene>
<protein>
    <submittedName>
        <fullName evidence="2">Uncharacterized protein</fullName>
    </submittedName>
</protein>
<sequence length="25" mass="2917">HAPGRGPLPHPGPRQELRRLLRLRH</sequence>
<feature type="region of interest" description="Disordered" evidence="1">
    <location>
        <begin position="1"/>
        <end position="25"/>
    </location>
</feature>
<feature type="compositionally biased region" description="Pro residues" evidence="1">
    <location>
        <begin position="1"/>
        <end position="12"/>
    </location>
</feature>
<proteinExistence type="predicted"/>
<accession>A0A0G4NJU6</accession>
<evidence type="ECO:0000313" key="2">
    <source>
        <dbReference type="EMBL" id="CRK46742.1"/>
    </source>
</evidence>
<evidence type="ECO:0000256" key="1">
    <source>
        <dbReference type="SAM" id="MobiDB-lite"/>
    </source>
</evidence>
<evidence type="ECO:0000313" key="3">
    <source>
        <dbReference type="Proteomes" id="UP000045706"/>
    </source>
</evidence>
<dbReference type="AlphaFoldDB" id="A0A0G4NJU6"/>
<reference evidence="3" key="1">
    <citation type="submission" date="2015-05" db="EMBL/GenBank/DDBJ databases">
        <authorList>
            <person name="Fogelqvist Johan"/>
        </authorList>
    </citation>
    <scope>NUCLEOTIDE SEQUENCE [LARGE SCALE GENOMIC DNA]</scope>
</reference>
<name>A0A0G4NJU6_VERLO</name>
<dbReference type="Proteomes" id="UP000045706">
    <property type="component" value="Unassembled WGS sequence"/>
</dbReference>